<organism evidence="2 3">
    <name type="scientific">Fonsecaea multimorphosa CBS 102226</name>
    <dbReference type="NCBI Taxonomy" id="1442371"/>
    <lineage>
        <taxon>Eukaryota</taxon>
        <taxon>Fungi</taxon>
        <taxon>Dikarya</taxon>
        <taxon>Ascomycota</taxon>
        <taxon>Pezizomycotina</taxon>
        <taxon>Eurotiomycetes</taxon>
        <taxon>Chaetothyriomycetidae</taxon>
        <taxon>Chaetothyriales</taxon>
        <taxon>Herpotrichiellaceae</taxon>
        <taxon>Fonsecaea</taxon>
    </lineage>
</organism>
<reference evidence="2 3" key="1">
    <citation type="submission" date="2015-01" db="EMBL/GenBank/DDBJ databases">
        <title>The Genome Sequence of Fonsecaea multimorphosa CBS 102226.</title>
        <authorList>
            <consortium name="The Broad Institute Genomics Platform"/>
            <person name="Cuomo C."/>
            <person name="de Hoog S."/>
            <person name="Gorbushina A."/>
            <person name="Stielow B."/>
            <person name="Teixiera M."/>
            <person name="Abouelleil A."/>
            <person name="Chapman S.B."/>
            <person name="Priest M."/>
            <person name="Young S.K."/>
            <person name="Wortman J."/>
            <person name="Nusbaum C."/>
            <person name="Birren B."/>
        </authorList>
    </citation>
    <scope>NUCLEOTIDE SEQUENCE [LARGE SCALE GENOMIC DNA]</scope>
    <source>
        <strain evidence="2 3">CBS 102226</strain>
    </source>
</reference>
<dbReference type="VEuPathDB" id="FungiDB:Z520_00822"/>
<dbReference type="RefSeq" id="XP_016638252.1">
    <property type="nucleotide sequence ID" value="XM_016771342.1"/>
</dbReference>
<feature type="region of interest" description="Disordered" evidence="1">
    <location>
        <begin position="66"/>
        <end position="94"/>
    </location>
</feature>
<gene>
    <name evidence="2" type="ORF">Z520_00822</name>
</gene>
<accession>A0A0D2KKV9</accession>
<sequence>MDSIRAKLKRRLSHKDKEPINFDEHDSADEETMDYVTKEADDAEKEGHDAGKPGSFLNRLILHGNKKTEDQLAREQAAAANPSTGGADRHVTQQ</sequence>
<evidence type="ECO:0000256" key="1">
    <source>
        <dbReference type="SAM" id="MobiDB-lite"/>
    </source>
</evidence>
<dbReference type="AlphaFoldDB" id="A0A0D2KKV9"/>
<proteinExistence type="predicted"/>
<feature type="compositionally biased region" description="Basic residues" evidence="1">
    <location>
        <begin position="1"/>
        <end position="14"/>
    </location>
</feature>
<evidence type="ECO:0000313" key="2">
    <source>
        <dbReference type="EMBL" id="KIY04130.1"/>
    </source>
</evidence>
<keyword evidence="3" id="KW-1185">Reference proteome</keyword>
<feature type="compositionally biased region" description="Basic and acidic residues" evidence="1">
    <location>
        <begin position="15"/>
        <end position="25"/>
    </location>
</feature>
<dbReference type="Proteomes" id="UP000053411">
    <property type="component" value="Unassembled WGS sequence"/>
</dbReference>
<evidence type="ECO:0000313" key="3">
    <source>
        <dbReference type="Proteomes" id="UP000053411"/>
    </source>
</evidence>
<dbReference type="OrthoDB" id="5313204at2759"/>
<name>A0A0D2KKV9_9EURO</name>
<feature type="region of interest" description="Disordered" evidence="1">
    <location>
        <begin position="1"/>
        <end position="32"/>
    </location>
</feature>
<dbReference type="GeneID" id="27706568"/>
<dbReference type="EMBL" id="KN848062">
    <property type="protein sequence ID" value="KIY04130.1"/>
    <property type="molecule type" value="Genomic_DNA"/>
</dbReference>
<protein>
    <submittedName>
        <fullName evidence="2">Uncharacterized protein</fullName>
    </submittedName>
</protein>